<dbReference type="InterPro" id="IPR025756">
    <property type="entry name" value="Myb_CC_LHEQLE"/>
</dbReference>
<dbReference type="OrthoDB" id="551907at2759"/>
<evidence type="ECO:0000256" key="1">
    <source>
        <dbReference type="SAM" id="MobiDB-lite"/>
    </source>
</evidence>
<evidence type="ECO:0000313" key="3">
    <source>
        <dbReference type="EnsemblPlants" id="Ma11_p06080.2"/>
    </source>
</evidence>
<feature type="region of interest" description="Disordered" evidence="1">
    <location>
        <begin position="21"/>
        <end position="56"/>
    </location>
</feature>
<sequence length="216" mass="24300">MGMKGLTLYHLKSHLQKYRLGKQTRRETEQEAKKKGSNSSKINCSSTTSNYVSRTDGAGEMPLGEALCYQIEVQRKLQEQLEVQKKLQTRIEAQGKYLQAILEKAQKSLCFDNNRSSGSLEATRAQLTDFDLPQSGLMENVGRVCEEKHSELREVRPQENIKKRNNSGFQLYQEGRDEAEDSSLLLLDLNVKGSSGEMVGGSRGNDLDLRIQTQGL</sequence>
<dbReference type="Pfam" id="PF14379">
    <property type="entry name" value="Myb_CC_LHEQLE"/>
    <property type="match status" value="1"/>
</dbReference>
<feature type="domain" description="MYB-CC type transcription factor LHEQLE-containing" evidence="2">
    <location>
        <begin position="62"/>
        <end position="107"/>
    </location>
</feature>
<name>A0A804L4R6_MUSAM</name>
<protein>
    <recommendedName>
        <fullName evidence="2">MYB-CC type transcription factor LHEQLE-containing domain-containing protein</fullName>
    </recommendedName>
</protein>
<feature type="compositionally biased region" description="Polar residues" evidence="1">
    <location>
        <begin position="37"/>
        <end position="53"/>
    </location>
</feature>
<dbReference type="PANTHER" id="PTHR31499:SF23">
    <property type="entry name" value="MYB FAMILY TRANSCRIPTION FACTOR PHL11"/>
    <property type="match status" value="1"/>
</dbReference>
<dbReference type="Proteomes" id="UP000012960">
    <property type="component" value="Unplaced"/>
</dbReference>
<dbReference type="AlphaFoldDB" id="A0A804L4R6"/>
<proteinExistence type="predicted"/>
<dbReference type="OMA" id="FEPRCFR"/>
<dbReference type="InterPro" id="IPR046955">
    <property type="entry name" value="PHR1-like"/>
</dbReference>
<organism evidence="3 4">
    <name type="scientific">Musa acuminata subsp. malaccensis</name>
    <name type="common">Wild banana</name>
    <name type="synonym">Musa malaccensis</name>
    <dbReference type="NCBI Taxonomy" id="214687"/>
    <lineage>
        <taxon>Eukaryota</taxon>
        <taxon>Viridiplantae</taxon>
        <taxon>Streptophyta</taxon>
        <taxon>Embryophyta</taxon>
        <taxon>Tracheophyta</taxon>
        <taxon>Spermatophyta</taxon>
        <taxon>Magnoliopsida</taxon>
        <taxon>Liliopsida</taxon>
        <taxon>Zingiberales</taxon>
        <taxon>Musaceae</taxon>
        <taxon>Musa</taxon>
    </lineage>
</organism>
<dbReference type="GO" id="GO:0003700">
    <property type="term" value="F:DNA-binding transcription factor activity"/>
    <property type="evidence" value="ECO:0007669"/>
    <property type="project" value="InterPro"/>
</dbReference>
<feature type="compositionally biased region" description="Basic and acidic residues" evidence="1">
    <location>
        <begin position="24"/>
        <end position="34"/>
    </location>
</feature>
<dbReference type="PANTHER" id="PTHR31499">
    <property type="entry name" value="MYB FAMILY TRANSCRIPTION FACTOR PHL11"/>
    <property type="match status" value="1"/>
</dbReference>
<dbReference type="EnsemblPlants" id="Ma11_t06080.2">
    <property type="protein sequence ID" value="Ma11_p06080.2"/>
    <property type="gene ID" value="Ma11_g06080"/>
</dbReference>
<dbReference type="Gramene" id="Ma11_t06080.2">
    <property type="protein sequence ID" value="Ma11_p06080.2"/>
    <property type="gene ID" value="Ma11_g06080"/>
</dbReference>
<evidence type="ECO:0000259" key="2">
    <source>
        <dbReference type="Pfam" id="PF14379"/>
    </source>
</evidence>
<keyword evidence="4" id="KW-1185">Reference proteome</keyword>
<reference evidence="3" key="1">
    <citation type="submission" date="2021-05" db="UniProtKB">
        <authorList>
            <consortium name="EnsemblPlants"/>
        </authorList>
    </citation>
    <scope>IDENTIFICATION</scope>
    <source>
        <strain evidence="3">subsp. malaccensis</strain>
    </source>
</reference>
<dbReference type="Gene3D" id="1.10.10.60">
    <property type="entry name" value="Homeodomain-like"/>
    <property type="match status" value="1"/>
</dbReference>
<evidence type="ECO:0000313" key="4">
    <source>
        <dbReference type="Proteomes" id="UP000012960"/>
    </source>
</evidence>
<accession>A0A804L4R6</accession>